<keyword evidence="2" id="KW-1185">Reference proteome</keyword>
<evidence type="ECO:0000313" key="2">
    <source>
        <dbReference type="Proteomes" id="UP000887013"/>
    </source>
</evidence>
<dbReference type="Proteomes" id="UP000887013">
    <property type="component" value="Unassembled WGS sequence"/>
</dbReference>
<name>A0A8X6PRZ4_NEPPI</name>
<gene>
    <name evidence="1" type="ORF">NPIL_224031</name>
</gene>
<evidence type="ECO:0000313" key="1">
    <source>
        <dbReference type="EMBL" id="GFT78059.1"/>
    </source>
</evidence>
<proteinExistence type="predicted"/>
<protein>
    <submittedName>
        <fullName evidence="1">Uncharacterized protein</fullName>
    </submittedName>
</protein>
<reference evidence="1" key="1">
    <citation type="submission" date="2020-08" db="EMBL/GenBank/DDBJ databases">
        <title>Multicomponent nature underlies the extraordinary mechanical properties of spider dragline silk.</title>
        <authorList>
            <person name="Kono N."/>
            <person name="Nakamura H."/>
            <person name="Mori M."/>
            <person name="Yoshida Y."/>
            <person name="Ohtoshi R."/>
            <person name="Malay A.D."/>
            <person name="Moran D.A.P."/>
            <person name="Tomita M."/>
            <person name="Numata K."/>
            <person name="Arakawa K."/>
        </authorList>
    </citation>
    <scope>NUCLEOTIDE SEQUENCE</scope>
</reference>
<organism evidence="1 2">
    <name type="scientific">Nephila pilipes</name>
    <name type="common">Giant wood spider</name>
    <name type="synonym">Nephila maculata</name>
    <dbReference type="NCBI Taxonomy" id="299642"/>
    <lineage>
        <taxon>Eukaryota</taxon>
        <taxon>Metazoa</taxon>
        <taxon>Ecdysozoa</taxon>
        <taxon>Arthropoda</taxon>
        <taxon>Chelicerata</taxon>
        <taxon>Arachnida</taxon>
        <taxon>Araneae</taxon>
        <taxon>Araneomorphae</taxon>
        <taxon>Entelegynae</taxon>
        <taxon>Araneoidea</taxon>
        <taxon>Nephilidae</taxon>
        <taxon>Nephila</taxon>
    </lineage>
</organism>
<comment type="caution">
    <text evidence="1">The sequence shown here is derived from an EMBL/GenBank/DDBJ whole genome shotgun (WGS) entry which is preliminary data.</text>
</comment>
<sequence>MIVFGYRKGCVIPITSRQNGPLKTHLERFSSNVGPSGPRGDRVFAERQIDDFSPCPVGFASSRFRLSVWPHR</sequence>
<dbReference type="EMBL" id="BMAW01071428">
    <property type="protein sequence ID" value="GFT78059.1"/>
    <property type="molecule type" value="Genomic_DNA"/>
</dbReference>
<dbReference type="AlphaFoldDB" id="A0A8X6PRZ4"/>
<accession>A0A8X6PRZ4</accession>